<name>A0A8D9PEP1_9VIRU</name>
<sequence length="143" mass="16530">MFAVDTENKIIRKNSNALKIRIFKNNSSIPLHCFNGGTSDYYDLEDLLTSSGIEVSSKIGFALQYKYKTNEDGTPIVNGLGEKQKKYELVKEFKEEAEYMNRDIIYILTKDIVFAPAWKEPTNYYIGEYKYIINEDGNGDWIL</sequence>
<proteinExistence type="predicted"/>
<protein>
    <submittedName>
        <fullName evidence="1">Uncharacterized protein</fullName>
    </submittedName>
</protein>
<organism evidence="1">
    <name type="scientific">Bacteriophage sp</name>
    <dbReference type="NCBI Taxonomy" id="38018"/>
    <lineage>
        <taxon>Viruses</taxon>
    </lineage>
</organism>
<reference evidence="1" key="1">
    <citation type="journal article" date="2021" name="Proc. Natl. Acad. Sci. U.S.A.">
        <title>A Catalog of Tens of Thousands of Viruses from Human Metagenomes Reveals Hidden Associations with Chronic Diseases.</title>
        <authorList>
            <person name="Tisza M.J."/>
            <person name="Buck C.B."/>
        </authorList>
    </citation>
    <scope>NUCLEOTIDE SEQUENCE</scope>
    <source>
        <strain evidence="1">CtOZu12</strain>
    </source>
</reference>
<evidence type="ECO:0000313" key="1">
    <source>
        <dbReference type="EMBL" id="DAD55823.1"/>
    </source>
</evidence>
<accession>A0A8D9PEP1</accession>
<dbReference type="EMBL" id="BK029940">
    <property type="protein sequence ID" value="DAD55823.1"/>
    <property type="molecule type" value="Genomic_DNA"/>
</dbReference>